<evidence type="ECO:0000313" key="3">
    <source>
        <dbReference type="EMBL" id="CAK9162673.1"/>
    </source>
</evidence>
<feature type="non-terminal residue" evidence="2">
    <location>
        <position position="1"/>
    </location>
</feature>
<keyword evidence="4" id="KW-1185">Reference proteome</keyword>
<organism evidence="2 4">
    <name type="scientific">Ilex paraguariensis</name>
    <name type="common">yerba mate</name>
    <dbReference type="NCBI Taxonomy" id="185542"/>
    <lineage>
        <taxon>Eukaryota</taxon>
        <taxon>Viridiplantae</taxon>
        <taxon>Streptophyta</taxon>
        <taxon>Embryophyta</taxon>
        <taxon>Tracheophyta</taxon>
        <taxon>Spermatophyta</taxon>
        <taxon>Magnoliopsida</taxon>
        <taxon>eudicotyledons</taxon>
        <taxon>Gunneridae</taxon>
        <taxon>Pentapetalae</taxon>
        <taxon>asterids</taxon>
        <taxon>campanulids</taxon>
        <taxon>Aquifoliales</taxon>
        <taxon>Aquifoliaceae</taxon>
        <taxon>Ilex</taxon>
    </lineage>
</organism>
<dbReference type="EMBL" id="CAUOFW020000912">
    <property type="protein sequence ID" value="CAK9138756.1"/>
    <property type="molecule type" value="Genomic_DNA"/>
</dbReference>
<sequence length="74" mass="8337">IFSLNLNFLSYQNLPSLFPSELLGTQMATMKAIQPHLPSTIANTNGLRKIYANQETAMDFRPHQKTSSRSNRLA</sequence>
<proteinExistence type="predicted"/>
<feature type="compositionally biased region" description="Polar residues" evidence="1">
    <location>
        <begin position="65"/>
        <end position="74"/>
    </location>
</feature>
<evidence type="ECO:0000256" key="1">
    <source>
        <dbReference type="SAM" id="MobiDB-lite"/>
    </source>
</evidence>
<feature type="region of interest" description="Disordered" evidence="1">
    <location>
        <begin position="55"/>
        <end position="74"/>
    </location>
</feature>
<accession>A0ABC8R191</accession>
<protein>
    <submittedName>
        <fullName evidence="2">Uncharacterized protein</fullName>
    </submittedName>
</protein>
<comment type="caution">
    <text evidence="2">The sequence shown here is derived from an EMBL/GenBank/DDBJ whole genome shotgun (WGS) entry which is preliminary data.</text>
</comment>
<dbReference type="AlphaFoldDB" id="A0ABC8R191"/>
<dbReference type="Proteomes" id="UP001642360">
    <property type="component" value="Unassembled WGS sequence"/>
</dbReference>
<evidence type="ECO:0000313" key="2">
    <source>
        <dbReference type="EMBL" id="CAK9138756.1"/>
    </source>
</evidence>
<gene>
    <name evidence="3" type="ORF">ILEXP_LOCUS31557</name>
    <name evidence="2" type="ORF">ILEXP_LOCUS6107</name>
</gene>
<name>A0ABC8R191_9AQUA</name>
<reference evidence="2 4" key="1">
    <citation type="submission" date="2024-02" db="EMBL/GenBank/DDBJ databases">
        <authorList>
            <person name="Vignale AGUSTIN F."/>
            <person name="Sosa J E."/>
            <person name="Modenutti C."/>
        </authorList>
    </citation>
    <scope>NUCLEOTIDE SEQUENCE [LARGE SCALE GENOMIC DNA]</scope>
</reference>
<dbReference type="EMBL" id="CAUOFW020003931">
    <property type="protein sequence ID" value="CAK9162673.1"/>
    <property type="molecule type" value="Genomic_DNA"/>
</dbReference>
<evidence type="ECO:0000313" key="4">
    <source>
        <dbReference type="Proteomes" id="UP001642360"/>
    </source>
</evidence>